<sequence>MVFYWLPLNYIMGASLAKELGLYNEEEIILQIAPESNSTPIGHHFRILNSDPRSATQGINRTPILVECTPKTKVPITGLSLDFKQHDNSLLSQEEDLTEKKNENEEKIVKPKYDLNKPIKKYLETDIDADQNISPITDIPLLKHPRILTLSSDPWSPTSFEGTRSPVQVECSPSMFSLCSKIDRASFDFDITNSSLEDPSAIVSDIDDSCSIPASKQPEEFKEWFETLEKVTLSSPSETSPKKTPIKSADRNLKKKQLFLTPDNKKGKLKARTPLGNLQNNQLIISPKKILREKHWRGIEEERTRRGVKLEDENTPPSLPPLSKISSAPGKIIRKRNLEDWDNDTTMFI</sequence>
<proteinExistence type="predicted"/>
<gene>
    <name evidence="2" type="ORF">g.7810</name>
</gene>
<evidence type="ECO:0000313" key="2">
    <source>
        <dbReference type="EMBL" id="JAS11833.1"/>
    </source>
</evidence>
<accession>A0A1B6CEG9</accession>
<reference evidence="2" key="1">
    <citation type="submission" date="2015-12" db="EMBL/GenBank/DDBJ databases">
        <title>De novo transcriptome assembly of four potential Pierce s Disease insect vectors from Arizona vineyards.</title>
        <authorList>
            <person name="Tassone E.E."/>
        </authorList>
    </citation>
    <scope>NUCLEOTIDE SEQUENCE</scope>
</reference>
<name>A0A1B6CEG9_9HEMI</name>
<dbReference type="AlphaFoldDB" id="A0A1B6CEG9"/>
<protein>
    <submittedName>
        <fullName evidence="2">Uncharacterized protein</fullName>
    </submittedName>
</protein>
<evidence type="ECO:0000256" key="1">
    <source>
        <dbReference type="SAM" id="MobiDB-lite"/>
    </source>
</evidence>
<organism evidence="2">
    <name type="scientific">Clastoptera arizonana</name>
    <name type="common">Arizona spittle bug</name>
    <dbReference type="NCBI Taxonomy" id="38151"/>
    <lineage>
        <taxon>Eukaryota</taxon>
        <taxon>Metazoa</taxon>
        <taxon>Ecdysozoa</taxon>
        <taxon>Arthropoda</taxon>
        <taxon>Hexapoda</taxon>
        <taxon>Insecta</taxon>
        <taxon>Pterygota</taxon>
        <taxon>Neoptera</taxon>
        <taxon>Paraneoptera</taxon>
        <taxon>Hemiptera</taxon>
        <taxon>Auchenorrhyncha</taxon>
        <taxon>Cercopoidea</taxon>
        <taxon>Clastopteridae</taxon>
        <taxon>Clastoptera</taxon>
    </lineage>
</organism>
<dbReference type="EMBL" id="GEDC01025465">
    <property type="protein sequence ID" value="JAS11833.1"/>
    <property type="molecule type" value="Transcribed_RNA"/>
</dbReference>
<feature type="region of interest" description="Disordered" evidence="1">
    <location>
        <begin position="306"/>
        <end position="326"/>
    </location>
</feature>